<evidence type="ECO:0000259" key="6">
    <source>
        <dbReference type="SMART" id="SM00226"/>
    </source>
</evidence>
<evidence type="ECO:0000313" key="8">
    <source>
        <dbReference type="Proteomes" id="UP000434582"/>
    </source>
</evidence>
<proteinExistence type="inferred from homology"/>
<dbReference type="Pfam" id="PF01451">
    <property type="entry name" value="LMWPc"/>
    <property type="match status" value="1"/>
</dbReference>
<reference evidence="7 8" key="1">
    <citation type="submission" date="2019-10" db="EMBL/GenBank/DDBJ databases">
        <title>Draft whole-genome sequence of the purple nonsulfur photosynthetic bacterium Roseospira navarrensis DSM 15114.</title>
        <authorList>
            <person name="Kyndt J.A."/>
            <person name="Meyer T.E."/>
        </authorList>
    </citation>
    <scope>NUCLEOTIDE SEQUENCE [LARGE SCALE GENOMIC DNA]</scope>
    <source>
        <strain evidence="7 8">DSM 15114</strain>
    </source>
</reference>
<gene>
    <name evidence="7" type="ORF">GHC57_03990</name>
</gene>
<keyword evidence="8" id="KW-1185">Reference proteome</keyword>
<dbReference type="FunFam" id="3.40.50.2300:FF:000113">
    <property type="entry name" value="Low molecular weight protein-tyrosine-phosphatase"/>
    <property type="match status" value="1"/>
</dbReference>
<feature type="active site" description="Nucleophile" evidence="5">
    <location>
        <position position="8"/>
    </location>
</feature>
<dbReference type="InterPro" id="IPR017867">
    <property type="entry name" value="Tyr_phospatase_low_mol_wt"/>
</dbReference>
<evidence type="ECO:0000313" key="7">
    <source>
        <dbReference type="EMBL" id="MQX35673.1"/>
    </source>
</evidence>
<sequence length="162" mass="17548">MVAVLFVCTGNICRSPTAEGLFRHKVRAARLGDAITIDSAGTTAFHVGEPPDARAAEAAARRGYSLDGQSARQVRPDDFRRFDLLIAMDRGHHKRLRAMAPDAAALARVVMMSDFASRPGGPADVPDPYYGGGDGFQRVLDMLEDATEGLLSHLRERLEARA</sequence>
<dbReference type="PRINTS" id="PR00719">
    <property type="entry name" value="LMWPTPASE"/>
</dbReference>
<comment type="caution">
    <text evidence="7">The sequence shown here is derived from an EMBL/GenBank/DDBJ whole genome shotgun (WGS) entry which is preliminary data.</text>
</comment>
<evidence type="ECO:0000256" key="1">
    <source>
        <dbReference type="ARBA" id="ARBA00011063"/>
    </source>
</evidence>
<dbReference type="AlphaFoldDB" id="A0A7X1ZC97"/>
<dbReference type="EC" id="3.1.3.48" evidence="2"/>
<dbReference type="OrthoDB" id="9784339at2"/>
<evidence type="ECO:0000256" key="5">
    <source>
        <dbReference type="PIRSR" id="PIRSR617867-1"/>
    </source>
</evidence>
<accession>A0A7X1ZC97</accession>
<dbReference type="Gene3D" id="3.40.50.2300">
    <property type="match status" value="1"/>
</dbReference>
<dbReference type="EMBL" id="WIVE01000006">
    <property type="protein sequence ID" value="MQX35673.1"/>
    <property type="molecule type" value="Genomic_DNA"/>
</dbReference>
<dbReference type="PANTHER" id="PTHR11717:SF7">
    <property type="entry name" value="LOW MOLECULAR WEIGHT PHOSPHOTYROSINE PROTEIN PHOSPHATASE"/>
    <property type="match status" value="1"/>
</dbReference>
<dbReference type="InterPro" id="IPR023485">
    <property type="entry name" value="Ptyr_pPase"/>
</dbReference>
<dbReference type="GO" id="GO:0004725">
    <property type="term" value="F:protein tyrosine phosphatase activity"/>
    <property type="evidence" value="ECO:0007669"/>
    <property type="project" value="UniProtKB-EC"/>
</dbReference>
<dbReference type="PANTHER" id="PTHR11717">
    <property type="entry name" value="LOW MOLECULAR WEIGHT PROTEIN TYROSINE PHOSPHATASE"/>
    <property type="match status" value="1"/>
</dbReference>
<keyword evidence="4" id="KW-0904">Protein phosphatase</keyword>
<dbReference type="Proteomes" id="UP000434582">
    <property type="component" value="Unassembled WGS sequence"/>
</dbReference>
<dbReference type="InterPro" id="IPR036196">
    <property type="entry name" value="Ptyr_pPase_sf"/>
</dbReference>
<feature type="active site" evidence="5">
    <location>
        <position position="14"/>
    </location>
</feature>
<dbReference type="RefSeq" id="WP_153341397.1">
    <property type="nucleotide sequence ID" value="NZ_WIVE01000006.1"/>
</dbReference>
<evidence type="ECO:0000256" key="2">
    <source>
        <dbReference type="ARBA" id="ARBA00013064"/>
    </source>
</evidence>
<dbReference type="InterPro" id="IPR050438">
    <property type="entry name" value="LMW_PTPase"/>
</dbReference>
<dbReference type="CDD" id="cd16343">
    <property type="entry name" value="LMWPTP"/>
    <property type="match status" value="1"/>
</dbReference>
<evidence type="ECO:0000256" key="3">
    <source>
        <dbReference type="ARBA" id="ARBA00022801"/>
    </source>
</evidence>
<keyword evidence="3" id="KW-0378">Hydrolase</keyword>
<dbReference type="SMART" id="SM00226">
    <property type="entry name" value="LMWPc"/>
    <property type="match status" value="1"/>
</dbReference>
<feature type="active site" description="Proton donor" evidence="5">
    <location>
        <position position="127"/>
    </location>
</feature>
<feature type="domain" description="Phosphotyrosine protein phosphatase I" evidence="6">
    <location>
        <begin position="2"/>
        <end position="153"/>
    </location>
</feature>
<name>A0A7X1ZC97_9PROT</name>
<evidence type="ECO:0000256" key="4">
    <source>
        <dbReference type="ARBA" id="ARBA00022912"/>
    </source>
</evidence>
<dbReference type="SUPFAM" id="SSF52788">
    <property type="entry name" value="Phosphotyrosine protein phosphatases I"/>
    <property type="match status" value="1"/>
</dbReference>
<protein>
    <recommendedName>
        <fullName evidence="2">protein-tyrosine-phosphatase</fullName>
        <ecNumber evidence="2">3.1.3.48</ecNumber>
    </recommendedName>
</protein>
<organism evidence="7 8">
    <name type="scientific">Roseospira navarrensis</name>
    <dbReference type="NCBI Taxonomy" id="140058"/>
    <lineage>
        <taxon>Bacteria</taxon>
        <taxon>Pseudomonadati</taxon>
        <taxon>Pseudomonadota</taxon>
        <taxon>Alphaproteobacteria</taxon>
        <taxon>Rhodospirillales</taxon>
        <taxon>Rhodospirillaceae</taxon>
        <taxon>Roseospira</taxon>
    </lineage>
</organism>
<comment type="similarity">
    <text evidence="1">Belongs to the low molecular weight phosphotyrosine protein phosphatase family.</text>
</comment>